<dbReference type="EMBL" id="KV919014">
    <property type="protein sequence ID" value="OSX73164.1"/>
    <property type="molecule type" value="Genomic_DNA"/>
</dbReference>
<dbReference type="PROSITE" id="PS51257">
    <property type="entry name" value="PROKAR_LIPOPROTEIN"/>
    <property type="match status" value="1"/>
</dbReference>
<evidence type="ECO:0000313" key="3">
    <source>
        <dbReference type="Proteomes" id="UP000218209"/>
    </source>
</evidence>
<organism evidence="2 3">
    <name type="scientific">Porphyra umbilicalis</name>
    <name type="common">Purple laver</name>
    <name type="synonym">Red alga</name>
    <dbReference type="NCBI Taxonomy" id="2786"/>
    <lineage>
        <taxon>Eukaryota</taxon>
        <taxon>Rhodophyta</taxon>
        <taxon>Bangiophyceae</taxon>
        <taxon>Bangiales</taxon>
        <taxon>Bangiaceae</taxon>
        <taxon>Porphyra</taxon>
    </lineage>
</organism>
<evidence type="ECO:0000256" key="1">
    <source>
        <dbReference type="SAM" id="MobiDB-lite"/>
    </source>
</evidence>
<gene>
    <name evidence="2" type="ORF">BU14_0372s0005</name>
</gene>
<dbReference type="AlphaFoldDB" id="A0A1X6NX13"/>
<sequence>MQSYRHLQVRTSTAVLGTTGCALITGTVRARPAAGGSRTACARVAVAYLFPSPPNVPAAAASPTAASAQPLVTIDVDAAGVATRDVATACNLRFRSEAGRVTERLSAVFRQPASPPELHGDAAPTVIAVRLETDGDVPGLSAVSGRLRFDDSALFSDGPTRALGSLRLTVVGCLDVERGYDLVGAVQPVAVDAPRHVCGAPVRNRGGDGAEAGPHERAPRRAGRGKVDRDGGPRCRQRRPSRQRRWRQQGRWRRGGRGRSCGRPRRRRSRRGRRRHWQRRRSHPPSDHLRRRGGARLPPVLFDKQFLLSADADWTWDAAAGVFTLYVSRKVAAPAAGDSALSASGGLCVDVTTPSDWGMVRVKQQNACPTSELDQQCSCQIISRKEL</sequence>
<evidence type="ECO:0000313" key="2">
    <source>
        <dbReference type="EMBL" id="OSX73164.1"/>
    </source>
</evidence>
<feature type="compositionally biased region" description="Basic residues" evidence="1">
    <location>
        <begin position="235"/>
        <end position="294"/>
    </location>
</feature>
<keyword evidence="3" id="KW-1185">Reference proteome</keyword>
<reference evidence="2 3" key="1">
    <citation type="submission" date="2017-03" db="EMBL/GenBank/DDBJ databases">
        <title>WGS assembly of Porphyra umbilicalis.</title>
        <authorList>
            <person name="Brawley S.H."/>
            <person name="Blouin N.A."/>
            <person name="Ficko-Blean E."/>
            <person name="Wheeler G.L."/>
            <person name="Lohr M."/>
            <person name="Goodson H.V."/>
            <person name="Jenkins J.W."/>
            <person name="Blaby-Haas C.E."/>
            <person name="Helliwell K.E."/>
            <person name="Chan C."/>
            <person name="Marriage T."/>
            <person name="Bhattacharya D."/>
            <person name="Klein A.S."/>
            <person name="Badis Y."/>
            <person name="Brodie J."/>
            <person name="Cao Y."/>
            <person name="Collen J."/>
            <person name="Dittami S.M."/>
            <person name="Gachon C.M."/>
            <person name="Green B.R."/>
            <person name="Karpowicz S."/>
            <person name="Kim J.W."/>
            <person name="Kudahl U."/>
            <person name="Lin S."/>
            <person name="Michel G."/>
            <person name="Mittag M."/>
            <person name="Olson B.J."/>
            <person name="Pangilinan J."/>
            <person name="Peng Y."/>
            <person name="Qiu H."/>
            <person name="Shu S."/>
            <person name="Singer J.T."/>
            <person name="Smith A.G."/>
            <person name="Sprecher B.N."/>
            <person name="Wagner V."/>
            <person name="Wang W."/>
            <person name="Wang Z.-Y."/>
            <person name="Yan J."/>
            <person name="Yarish C."/>
            <person name="Zoeuner-Riek S."/>
            <person name="Zhuang Y."/>
            <person name="Zou Y."/>
            <person name="Lindquist E.A."/>
            <person name="Grimwood J."/>
            <person name="Barry K."/>
            <person name="Rokhsar D.S."/>
            <person name="Schmutz J."/>
            <person name="Stiller J.W."/>
            <person name="Grossman A.R."/>
            <person name="Prochnik S.E."/>
        </authorList>
    </citation>
    <scope>NUCLEOTIDE SEQUENCE [LARGE SCALE GENOMIC DNA]</scope>
    <source>
        <strain evidence="2">4086291</strain>
    </source>
</reference>
<feature type="compositionally biased region" description="Basic and acidic residues" evidence="1">
    <location>
        <begin position="205"/>
        <end position="233"/>
    </location>
</feature>
<feature type="region of interest" description="Disordered" evidence="1">
    <location>
        <begin position="200"/>
        <end position="294"/>
    </location>
</feature>
<dbReference type="Proteomes" id="UP000218209">
    <property type="component" value="Unassembled WGS sequence"/>
</dbReference>
<name>A0A1X6NX13_PORUM</name>
<proteinExistence type="predicted"/>
<protein>
    <submittedName>
        <fullName evidence="2">Uncharacterized protein</fullName>
    </submittedName>
</protein>
<accession>A0A1X6NX13</accession>